<comment type="caution">
    <text evidence="2">The sequence shown here is derived from an EMBL/GenBank/DDBJ whole genome shotgun (WGS) entry which is preliminary data.</text>
</comment>
<evidence type="ECO:0000313" key="3">
    <source>
        <dbReference type="Proteomes" id="UP000187203"/>
    </source>
</evidence>
<dbReference type="AlphaFoldDB" id="A0A1R3K9F3"/>
<organism evidence="2 3">
    <name type="scientific">Corchorus olitorius</name>
    <dbReference type="NCBI Taxonomy" id="93759"/>
    <lineage>
        <taxon>Eukaryota</taxon>
        <taxon>Viridiplantae</taxon>
        <taxon>Streptophyta</taxon>
        <taxon>Embryophyta</taxon>
        <taxon>Tracheophyta</taxon>
        <taxon>Spermatophyta</taxon>
        <taxon>Magnoliopsida</taxon>
        <taxon>eudicotyledons</taxon>
        <taxon>Gunneridae</taxon>
        <taxon>Pentapetalae</taxon>
        <taxon>rosids</taxon>
        <taxon>malvids</taxon>
        <taxon>Malvales</taxon>
        <taxon>Malvaceae</taxon>
        <taxon>Grewioideae</taxon>
        <taxon>Apeibeae</taxon>
        <taxon>Corchorus</taxon>
    </lineage>
</organism>
<keyword evidence="1" id="KW-1133">Transmembrane helix</keyword>
<proteinExistence type="predicted"/>
<feature type="transmembrane region" description="Helical" evidence="1">
    <location>
        <begin position="21"/>
        <end position="46"/>
    </location>
</feature>
<keyword evidence="3" id="KW-1185">Reference proteome</keyword>
<evidence type="ECO:0000256" key="1">
    <source>
        <dbReference type="SAM" id="Phobius"/>
    </source>
</evidence>
<gene>
    <name evidence="2" type="ORF">COLO4_10248</name>
</gene>
<dbReference type="EMBL" id="AWUE01014440">
    <property type="protein sequence ID" value="OMP03712.1"/>
    <property type="molecule type" value="Genomic_DNA"/>
</dbReference>
<dbReference type="Proteomes" id="UP000187203">
    <property type="component" value="Unassembled WGS sequence"/>
</dbReference>
<name>A0A1R3K9F3_9ROSI</name>
<keyword evidence="1" id="KW-0472">Membrane</keyword>
<accession>A0A1R3K9F3</accession>
<feature type="transmembrane region" description="Helical" evidence="1">
    <location>
        <begin position="95"/>
        <end position="115"/>
    </location>
</feature>
<protein>
    <submittedName>
        <fullName evidence="2">Uncharacterized protein</fullName>
    </submittedName>
</protein>
<keyword evidence="1" id="KW-0812">Transmembrane</keyword>
<sequence length="117" mass="12917">MLGEFECPIVTWVHCTLHLDLLLLCATYDVLLLCLLFQITCCLILLRIASCTPVDLTALSQPYGLTCPLNCSVKLLPVSLLAVLPWISYGNAPDFVILLCSSILHCLAIAWFHSLRA</sequence>
<evidence type="ECO:0000313" key="2">
    <source>
        <dbReference type="EMBL" id="OMP03712.1"/>
    </source>
</evidence>
<reference evidence="3" key="1">
    <citation type="submission" date="2013-09" db="EMBL/GenBank/DDBJ databases">
        <title>Corchorus olitorius genome sequencing.</title>
        <authorList>
            <person name="Alam M."/>
            <person name="Haque M.S."/>
            <person name="Islam M.S."/>
            <person name="Emdad E.M."/>
            <person name="Islam M.M."/>
            <person name="Ahmed B."/>
            <person name="Halim A."/>
            <person name="Hossen Q.M.M."/>
            <person name="Hossain M.Z."/>
            <person name="Ahmed R."/>
            <person name="Khan M.M."/>
            <person name="Islam R."/>
            <person name="Rashid M.M."/>
            <person name="Khan S.A."/>
            <person name="Rahman M.S."/>
            <person name="Alam M."/>
            <person name="Yahiya A.S."/>
            <person name="Khan M.S."/>
            <person name="Azam M.S."/>
            <person name="Haque T."/>
            <person name="Lashkar M.Z.H."/>
            <person name="Akhand A.I."/>
            <person name="Morshed G."/>
            <person name="Roy S."/>
            <person name="Uddin K.S."/>
            <person name="Rabeya T."/>
            <person name="Hossain A.S."/>
            <person name="Chowdhury A."/>
            <person name="Snigdha A.R."/>
            <person name="Mortoza M.S."/>
            <person name="Matin S.A."/>
            <person name="Hoque S.M.E."/>
            <person name="Islam M.K."/>
            <person name="Roy D.K."/>
            <person name="Haider R."/>
            <person name="Moosa M.M."/>
            <person name="Elias S.M."/>
            <person name="Hasan A.M."/>
            <person name="Jahan S."/>
            <person name="Shafiuddin M."/>
            <person name="Mahmood N."/>
            <person name="Shommy N.S."/>
        </authorList>
    </citation>
    <scope>NUCLEOTIDE SEQUENCE [LARGE SCALE GENOMIC DNA]</scope>
    <source>
        <strain evidence="3">cv. O-4</strain>
    </source>
</reference>
<feature type="transmembrane region" description="Helical" evidence="1">
    <location>
        <begin position="67"/>
        <end position="89"/>
    </location>
</feature>